<evidence type="ECO:0008006" key="3">
    <source>
        <dbReference type="Google" id="ProtNLM"/>
    </source>
</evidence>
<dbReference type="InterPro" id="IPR029046">
    <property type="entry name" value="LolA/LolB/LppX"/>
</dbReference>
<dbReference type="EMBL" id="JBHSDJ010000123">
    <property type="protein sequence ID" value="MFC4248446.1"/>
    <property type="molecule type" value="Genomic_DNA"/>
</dbReference>
<protein>
    <recommendedName>
        <fullName evidence="3">Lipoprotein</fullName>
    </recommendedName>
</protein>
<dbReference type="Gene3D" id="2.50.20.20">
    <property type="match status" value="1"/>
</dbReference>
<dbReference type="Proteomes" id="UP001595821">
    <property type="component" value="Unassembled WGS sequence"/>
</dbReference>
<accession>A0ABD5P3A9</accession>
<gene>
    <name evidence="1" type="ORF">ACFOZ7_16175</name>
</gene>
<dbReference type="GeneID" id="71855690"/>
<dbReference type="RefSeq" id="WP_246970525.1">
    <property type="nucleotide sequence ID" value="NZ_CP095397.1"/>
</dbReference>
<dbReference type="PROSITE" id="PS51257">
    <property type="entry name" value="PROKAR_LIPOPROTEIN"/>
    <property type="match status" value="1"/>
</dbReference>
<name>A0ABD5P3A9_9EURY</name>
<dbReference type="SUPFAM" id="SSF89392">
    <property type="entry name" value="Prokaryotic lipoproteins and lipoprotein localization factors"/>
    <property type="match status" value="1"/>
</dbReference>
<comment type="caution">
    <text evidence="1">The sequence shown here is derived from an EMBL/GenBank/DDBJ whole genome shotgun (WGS) entry which is preliminary data.</text>
</comment>
<sequence>MNRPSLHDSFAVALALAVVLAGCSALEPDPTREDRAVAALEQSQDRLEAVESYRTSGTIRVVASANDRTEQMTVEHRSVVDVDERKMRTNSTADGETTQSFLVDRTTYQQCPRPWGGWAVEEAESDGNWLDLTPAASQLSLLEEGSLTWNGTGTVDGREAVRLVGHPPASALDEEQAGGGSIPGLGGPNVEDVTVELWIDRETDLPLESTLEFEVTGGDGSAHASSTTRYAEYDEPVSIELPYDEIENTYELGCPGS</sequence>
<organism evidence="1 2">
    <name type="scientific">Natribaculum luteum</name>
    <dbReference type="NCBI Taxonomy" id="1586232"/>
    <lineage>
        <taxon>Archaea</taxon>
        <taxon>Methanobacteriati</taxon>
        <taxon>Methanobacteriota</taxon>
        <taxon>Stenosarchaea group</taxon>
        <taxon>Halobacteria</taxon>
        <taxon>Halobacteriales</taxon>
        <taxon>Natrialbaceae</taxon>
        <taxon>Natribaculum</taxon>
    </lineage>
</organism>
<proteinExistence type="predicted"/>
<evidence type="ECO:0000313" key="2">
    <source>
        <dbReference type="Proteomes" id="UP001595821"/>
    </source>
</evidence>
<reference evidence="1 2" key="1">
    <citation type="journal article" date="2014" name="Int. J. Syst. Evol. Microbiol.">
        <title>Complete genome sequence of Corynebacterium casei LMG S-19264T (=DSM 44701T), isolated from a smear-ripened cheese.</title>
        <authorList>
            <consortium name="US DOE Joint Genome Institute (JGI-PGF)"/>
            <person name="Walter F."/>
            <person name="Albersmeier A."/>
            <person name="Kalinowski J."/>
            <person name="Ruckert C."/>
        </authorList>
    </citation>
    <scope>NUCLEOTIDE SEQUENCE [LARGE SCALE GENOMIC DNA]</scope>
    <source>
        <strain evidence="1 2">IBRC-M 10912</strain>
    </source>
</reference>
<evidence type="ECO:0000313" key="1">
    <source>
        <dbReference type="EMBL" id="MFC4248446.1"/>
    </source>
</evidence>
<dbReference type="AlphaFoldDB" id="A0ABD5P3A9"/>